<dbReference type="InterPro" id="IPR027417">
    <property type="entry name" value="P-loop_NTPase"/>
</dbReference>
<dbReference type="AlphaFoldDB" id="A0A7C3UUY4"/>
<sequence length="342" mass="39675">MGFENILGNEKVFEQLNRFRTKSAFPPLLFWGRPGIGKRTTALTFAQILLCPKGDGCGLCRFCQEVSQLTHPDLRIIFPLPPRPNNEKERDLETIWRLRQKYALGATRPLIPKNYLIHLEDIHDLTSEMRFKPLSGKKRVVLIIDAERMRQEASNALLKTLEEPQPDTVFILLTSRFSFLPATIRSRCLPVYFPPLTDEMIAKYLYKIGYDEMAVKRALSFAYGSLRRALDFMNNPFPIPEEVLSLAFSPSIPSLLTLIDELRLTDWAETVENLILLFHSQLLKRFGLKDYETSYPEGFTTEELIARIDFLLHLQSDLEYNLNRRLFLFSFLTALLRKGKRK</sequence>
<dbReference type="PANTHER" id="PTHR11669:SF8">
    <property type="entry name" value="DNA POLYMERASE III SUBUNIT DELTA"/>
    <property type="match status" value="1"/>
</dbReference>
<proteinExistence type="predicted"/>
<organism evidence="1">
    <name type="scientific">candidate division WOR-3 bacterium</name>
    <dbReference type="NCBI Taxonomy" id="2052148"/>
    <lineage>
        <taxon>Bacteria</taxon>
        <taxon>Bacteria division WOR-3</taxon>
    </lineage>
</organism>
<dbReference type="SUPFAM" id="SSF52540">
    <property type="entry name" value="P-loop containing nucleoside triphosphate hydrolases"/>
    <property type="match status" value="1"/>
</dbReference>
<protein>
    <submittedName>
        <fullName evidence="1">DNA polymerase III subunit delta</fullName>
    </submittedName>
</protein>
<evidence type="ECO:0000313" key="1">
    <source>
        <dbReference type="EMBL" id="HGE99229.1"/>
    </source>
</evidence>
<dbReference type="Gene3D" id="3.40.50.300">
    <property type="entry name" value="P-loop containing nucleotide triphosphate hydrolases"/>
    <property type="match status" value="1"/>
</dbReference>
<comment type="caution">
    <text evidence="1">The sequence shown here is derived from an EMBL/GenBank/DDBJ whole genome shotgun (WGS) entry which is preliminary data.</text>
</comment>
<dbReference type="Pfam" id="PF13177">
    <property type="entry name" value="DNA_pol3_delta2"/>
    <property type="match status" value="1"/>
</dbReference>
<dbReference type="GO" id="GO:0006261">
    <property type="term" value="P:DNA-templated DNA replication"/>
    <property type="evidence" value="ECO:0007669"/>
    <property type="project" value="TreeGrafter"/>
</dbReference>
<dbReference type="PANTHER" id="PTHR11669">
    <property type="entry name" value="REPLICATION FACTOR C / DNA POLYMERASE III GAMMA-TAU SUBUNIT"/>
    <property type="match status" value="1"/>
</dbReference>
<dbReference type="EMBL" id="DTMQ01000026">
    <property type="protein sequence ID" value="HGE99229.1"/>
    <property type="molecule type" value="Genomic_DNA"/>
</dbReference>
<dbReference type="InterPro" id="IPR050238">
    <property type="entry name" value="DNA_Rep/Repair_Clamp_Loader"/>
</dbReference>
<accession>A0A7C3UUY4</accession>
<name>A0A7C3UUY4_UNCW3</name>
<gene>
    <name evidence="1" type="ORF">ENX07_04065</name>
</gene>
<reference evidence="1" key="1">
    <citation type="journal article" date="2020" name="mSystems">
        <title>Genome- and Community-Level Interaction Insights into Carbon Utilization and Element Cycling Functions of Hydrothermarchaeota in Hydrothermal Sediment.</title>
        <authorList>
            <person name="Zhou Z."/>
            <person name="Liu Y."/>
            <person name="Xu W."/>
            <person name="Pan J."/>
            <person name="Luo Z.H."/>
            <person name="Li M."/>
        </authorList>
    </citation>
    <scope>NUCLEOTIDE SEQUENCE [LARGE SCALE GENOMIC DNA]</scope>
    <source>
        <strain evidence="1">SpSt-906</strain>
    </source>
</reference>